<keyword evidence="2" id="KW-1185">Reference proteome</keyword>
<dbReference type="Proteomes" id="UP000036958">
    <property type="component" value="Unassembled WGS sequence"/>
</dbReference>
<proteinExistence type="predicted"/>
<organism evidence="1 2">
    <name type="scientific">Sunxiuqinia dokdonensis</name>
    <dbReference type="NCBI Taxonomy" id="1409788"/>
    <lineage>
        <taxon>Bacteria</taxon>
        <taxon>Pseudomonadati</taxon>
        <taxon>Bacteroidota</taxon>
        <taxon>Bacteroidia</taxon>
        <taxon>Marinilabiliales</taxon>
        <taxon>Prolixibacteraceae</taxon>
        <taxon>Sunxiuqinia</taxon>
    </lineage>
</organism>
<evidence type="ECO:0000313" key="1">
    <source>
        <dbReference type="EMBL" id="KOH43956.1"/>
    </source>
</evidence>
<gene>
    <name evidence="1" type="ORF">NC99_32470</name>
</gene>
<dbReference type="EMBL" id="LGIA01000174">
    <property type="protein sequence ID" value="KOH43956.1"/>
    <property type="molecule type" value="Genomic_DNA"/>
</dbReference>
<sequence>MLMNEDEVACLLTTDWLEQLSFFKSTFKKLLNQFFQL</sequence>
<evidence type="ECO:0000313" key="2">
    <source>
        <dbReference type="Proteomes" id="UP000036958"/>
    </source>
</evidence>
<dbReference type="STRING" id="1409788.NC99_32470"/>
<accession>A0A0L8V687</accession>
<comment type="caution">
    <text evidence="1">The sequence shown here is derived from an EMBL/GenBank/DDBJ whole genome shotgun (WGS) entry which is preliminary data.</text>
</comment>
<reference evidence="2" key="1">
    <citation type="submission" date="2015-07" db="EMBL/GenBank/DDBJ databases">
        <title>Genome sequencing of Sunxiuqinia dokdonensis strain SK.</title>
        <authorList>
            <person name="Ahn S."/>
            <person name="Kim B.-C."/>
        </authorList>
    </citation>
    <scope>NUCLEOTIDE SEQUENCE [LARGE SCALE GENOMIC DNA]</scope>
    <source>
        <strain evidence="2">SK</strain>
    </source>
</reference>
<protein>
    <submittedName>
        <fullName evidence="1">Uncharacterized protein</fullName>
    </submittedName>
</protein>
<dbReference type="AlphaFoldDB" id="A0A0L8V687"/>
<name>A0A0L8V687_9BACT</name>